<keyword evidence="2" id="KW-1185">Reference proteome</keyword>
<dbReference type="EMBL" id="CAJVPZ010003762">
    <property type="protein sequence ID" value="CAG8535499.1"/>
    <property type="molecule type" value="Genomic_DNA"/>
</dbReference>
<reference evidence="1" key="1">
    <citation type="submission" date="2021-06" db="EMBL/GenBank/DDBJ databases">
        <authorList>
            <person name="Kallberg Y."/>
            <person name="Tangrot J."/>
            <person name="Rosling A."/>
        </authorList>
    </citation>
    <scope>NUCLEOTIDE SEQUENCE</scope>
    <source>
        <strain evidence="1">IN212</strain>
    </source>
</reference>
<accession>A0A9N9AM39</accession>
<dbReference type="AlphaFoldDB" id="A0A9N9AM39"/>
<dbReference type="Proteomes" id="UP000789396">
    <property type="component" value="Unassembled WGS sequence"/>
</dbReference>
<proteinExistence type="predicted"/>
<name>A0A9N9AM39_9GLOM</name>
<evidence type="ECO:0000313" key="2">
    <source>
        <dbReference type="Proteomes" id="UP000789396"/>
    </source>
</evidence>
<protein>
    <submittedName>
        <fullName evidence="1">16281_t:CDS:1</fullName>
    </submittedName>
</protein>
<organism evidence="1 2">
    <name type="scientific">Racocetra fulgida</name>
    <dbReference type="NCBI Taxonomy" id="60492"/>
    <lineage>
        <taxon>Eukaryota</taxon>
        <taxon>Fungi</taxon>
        <taxon>Fungi incertae sedis</taxon>
        <taxon>Mucoromycota</taxon>
        <taxon>Glomeromycotina</taxon>
        <taxon>Glomeromycetes</taxon>
        <taxon>Diversisporales</taxon>
        <taxon>Gigasporaceae</taxon>
        <taxon>Racocetra</taxon>
    </lineage>
</organism>
<comment type="caution">
    <text evidence="1">The sequence shown here is derived from an EMBL/GenBank/DDBJ whole genome shotgun (WGS) entry which is preliminary data.</text>
</comment>
<gene>
    <name evidence="1" type="ORF">RFULGI_LOCUS3986</name>
</gene>
<sequence length="61" mass="6833">MEFVDSTQSIVVDLKTFSFSIASGKELAIPVKQSIITSLITHLIKVLRACIYLWNLQGLDH</sequence>
<evidence type="ECO:0000313" key="1">
    <source>
        <dbReference type="EMBL" id="CAG8535499.1"/>
    </source>
</evidence>